<evidence type="ECO:0000256" key="1">
    <source>
        <dbReference type="ARBA" id="ARBA00006525"/>
    </source>
</evidence>
<sequence>MTAIDVSADAARRALGASDEPDDVLIDRFARAAWSHLIEPGDGVAGRLIAHLGAGEALRRALADADVDGALTAQEYRDGRRRWLPRADAADVAHALMVARRHDIALLTPRDASWPSLLDDLGPHAPVCLWVRGDVTRIAPARAVAIVGARAASGYGEHVAQEMSADLAGSGVTVVSGAAYGIDAAAHRAALACDGPTVAVLAGGADRAYPAGNTRLIDTIAASGAIVSESPPGASPTKWRFLQRNRIIAAVSHATVVVEAGWRSGSLNTASHALAIGRRVGAVPGPVTSAASAGCHRLLRTEPVDCITCADDVREMIGIGGAVPLALPTDGRPPTDDLTRIRDALSARAWRDRDDIARRSGHAPDDAASLLGILLLGGEVESSDAGWRLVPRASARSA</sequence>
<dbReference type="EMBL" id="JYIZ01000053">
    <property type="protein sequence ID" value="KJL38898.1"/>
    <property type="molecule type" value="Genomic_DNA"/>
</dbReference>
<comment type="similarity">
    <text evidence="1">Belongs to the DprA/Smf family.</text>
</comment>
<comment type="caution">
    <text evidence="3">The sequence shown here is derived from an EMBL/GenBank/DDBJ whole genome shotgun (WGS) entry which is preliminary data.</text>
</comment>
<reference evidence="3 4" key="1">
    <citation type="submission" date="2015-02" db="EMBL/GenBank/DDBJ databases">
        <title>Draft genome sequences of ten Microbacterium spp. with emphasis on heavy metal contaminated environments.</title>
        <authorList>
            <person name="Corretto E."/>
        </authorList>
    </citation>
    <scope>NUCLEOTIDE SEQUENCE [LARGE SCALE GENOMIC DNA]</scope>
    <source>
        <strain evidence="3 4">DSM 12510</strain>
    </source>
</reference>
<protein>
    <recommendedName>
        <fullName evidence="2">Smf/DprA SLOG domain-containing protein</fullName>
    </recommendedName>
</protein>
<evidence type="ECO:0000259" key="2">
    <source>
        <dbReference type="Pfam" id="PF02481"/>
    </source>
</evidence>
<dbReference type="Gene3D" id="3.40.50.450">
    <property type="match status" value="1"/>
</dbReference>
<evidence type="ECO:0000313" key="4">
    <source>
        <dbReference type="Proteomes" id="UP000033956"/>
    </source>
</evidence>
<proteinExistence type="inferred from homology"/>
<dbReference type="RefSeq" id="WP_052682536.1">
    <property type="nucleotide sequence ID" value="NZ_BAAAUP010000011.1"/>
</dbReference>
<keyword evidence="4" id="KW-1185">Reference proteome</keyword>
<gene>
    <name evidence="3" type="ORF">RS81_02307</name>
</gene>
<accession>A0A0M2H4R5</accession>
<dbReference type="InterPro" id="IPR003488">
    <property type="entry name" value="DprA"/>
</dbReference>
<dbReference type="InterPro" id="IPR057666">
    <property type="entry name" value="DrpA_SLOG"/>
</dbReference>
<evidence type="ECO:0000313" key="3">
    <source>
        <dbReference type="EMBL" id="KJL38898.1"/>
    </source>
</evidence>
<dbReference type="Pfam" id="PF02481">
    <property type="entry name" value="DNA_processg_A"/>
    <property type="match status" value="1"/>
</dbReference>
<dbReference type="OrthoDB" id="9785707at2"/>
<dbReference type="NCBIfam" id="TIGR00732">
    <property type="entry name" value="dprA"/>
    <property type="match status" value="1"/>
</dbReference>
<feature type="domain" description="Smf/DprA SLOG" evidence="2">
    <location>
        <begin position="106"/>
        <end position="316"/>
    </location>
</feature>
<dbReference type="SUPFAM" id="SSF102405">
    <property type="entry name" value="MCP/YpsA-like"/>
    <property type="match status" value="1"/>
</dbReference>
<organism evidence="3 4">
    <name type="scientific">Microbacterium terrae</name>
    <dbReference type="NCBI Taxonomy" id="69369"/>
    <lineage>
        <taxon>Bacteria</taxon>
        <taxon>Bacillati</taxon>
        <taxon>Actinomycetota</taxon>
        <taxon>Actinomycetes</taxon>
        <taxon>Micrococcales</taxon>
        <taxon>Microbacteriaceae</taxon>
        <taxon>Microbacterium</taxon>
    </lineage>
</organism>
<dbReference type="AlphaFoldDB" id="A0A0M2H4R5"/>
<dbReference type="STRING" id="92835.RS81_02307"/>
<dbReference type="PANTHER" id="PTHR43022">
    <property type="entry name" value="PROTEIN SMF"/>
    <property type="match status" value="1"/>
</dbReference>
<dbReference type="GO" id="GO:0009294">
    <property type="term" value="P:DNA-mediated transformation"/>
    <property type="evidence" value="ECO:0007669"/>
    <property type="project" value="InterPro"/>
</dbReference>
<dbReference type="PANTHER" id="PTHR43022:SF1">
    <property type="entry name" value="PROTEIN SMF"/>
    <property type="match status" value="1"/>
</dbReference>
<dbReference type="PATRIC" id="fig|92835.4.peg.2341"/>
<dbReference type="Proteomes" id="UP000033956">
    <property type="component" value="Unassembled WGS sequence"/>
</dbReference>
<name>A0A0M2H4R5_9MICO</name>